<dbReference type="OMA" id="GYTNFRE"/>
<name>A0A8H6EYE5_DEKBR</name>
<evidence type="ECO:0000256" key="11">
    <source>
        <dbReference type="ARBA" id="ARBA00047899"/>
    </source>
</evidence>
<dbReference type="InterPro" id="IPR000687">
    <property type="entry name" value="RIO_kinase"/>
</dbReference>
<dbReference type="PROSITE" id="PS01245">
    <property type="entry name" value="RIO1"/>
    <property type="match status" value="1"/>
</dbReference>
<evidence type="ECO:0000256" key="1">
    <source>
        <dbReference type="ARBA" id="ARBA00001946"/>
    </source>
</evidence>
<dbReference type="InterPro" id="IPR018934">
    <property type="entry name" value="RIO_dom"/>
</dbReference>
<dbReference type="EC" id="2.7.11.1" evidence="3"/>
<evidence type="ECO:0000256" key="15">
    <source>
        <dbReference type="SAM" id="MobiDB-lite"/>
    </source>
</evidence>
<dbReference type="GO" id="GO:0005829">
    <property type="term" value="C:cytosol"/>
    <property type="evidence" value="ECO:0007669"/>
    <property type="project" value="TreeGrafter"/>
</dbReference>
<dbReference type="InterPro" id="IPR036388">
    <property type="entry name" value="WH-like_DNA-bd_sf"/>
</dbReference>
<evidence type="ECO:0000256" key="14">
    <source>
        <dbReference type="ARBA" id="ARBA00068837"/>
    </source>
</evidence>
<keyword evidence="5" id="KW-0808">Transferase</keyword>
<dbReference type="SUPFAM" id="SSF46785">
    <property type="entry name" value="Winged helix' DNA-binding domain"/>
    <property type="match status" value="1"/>
</dbReference>
<sequence>MKLETKYIKYLTPDDWQVLTAMDVGSKNHEIVPTTLIVKIANLRTGVGATNRCISDLAKIKLIAKVRNAKYDGYKLTFNGFDYLSLRAMMKNHTLKKLLTTIGVGKESDIYAAIAPDGEARVLKIHRLGRVSFRSVKNKRDYLRNKQAQSWMYLSRLAAEREWDFMNILHSNGFSVPTPYDYSRHCVLMERVKGFTMKILRECKSYRKLYSQLMCFIVKLANSGLIHGDFNEYNIMIKEDGTFDPQTELAFVVIDFPQCISIEHPDAEFYFQRDVDCIRRFFRRRFKYIPKANSSNGSHSDTGYGDEYKYAYPIFKRDVKRTSDLDVQVKASGYRAKLNREDRDLQGAVASMSKEEKAEEDEDSKEDEDSEGEEEQEEHEEQDVEEVEEEEQEHQVENENEKIIEALSSGRELKMDKFGNYILPNDDD</sequence>
<dbReference type="FunFam" id="3.30.200.20:FF:000052">
    <property type="entry name" value="Serine/threonine-protein kinase RIO2"/>
    <property type="match status" value="1"/>
</dbReference>
<evidence type="ECO:0000256" key="2">
    <source>
        <dbReference type="ARBA" id="ARBA00009196"/>
    </source>
</evidence>
<comment type="similarity">
    <text evidence="2">Belongs to the protein kinase superfamily. RIO-type Ser/Thr kinase family.</text>
</comment>
<feature type="compositionally biased region" description="Basic and acidic residues" evidence="15">
    <location>
        <begin position="393"/>
        <end position="404"/>
    </location>
</feature>
<dbReference type="FunFam" id="1.10.10.10:FF:000053">
    <property type="entry name" value="Serine/threonine-protein kinase RIO2"/>
    <property type="match status" value="1"/>
</dbReference>
<dbReference type="GO" id="GO:0004674">
    <property type="term" value="F:protein serine/threonine kinase activity"/>
    <property type="evidence" value="ECO:0007669"/>
    <property type="project" value="UniProtKB-KW"/>
</dbReference>
<feature type="compositionally biased region" description="Acidic residues" evidence="15">
    <location>
        <begin position="358"/>
        <end position="392"/>
    </location>
</feature>
<dbReference type="AlphaFoldDB" id="A0A8H6EYE5"/>
<comment type="cofactor">
    <cofactor evidence="1">
        <name>Mg(2+)</name>
        <dbReference type="ChEBI" id="CHEBI:18420"/>
    </cofactor>
</comment>
<feature type="domain" description="RIO kinase" evidence="16">
    <location>
        <begin position="67"/>
        <end position="301"/>
    </location>
</feature>
<keyword evidence="9" id="KW-0067">ATP-binding</keyword>
<dbReference type="Gene3D" id="1.10.10.10">
    <property type="entry name" value="Winged helix-like DNA-binding domain superfamily/Winged helix DNA-binding domain"/>
    <property type="match status" value="1"/>
</dbReference>
<dbReference type="Pfam" id="PF01163">
    <property type="entry name" value="RIO1"/>
    <property type="match status" value="1"/>
</dbReference>
<evidence type="ECO:0000256" key="10">
    <source>
        <dbReference type="ARBA" id="ARBA00022842"/>
    </source>
</evidence>
<evidence type="ECO:0000256" key="8">
    <source>
        <dbReference type="ARBA" id="ARBA00022777"/>
    </source>
</evidence>
<evidence type="ECO:0000259" key="16">
    <source>
        <dbReference type="SMART" id="SM00090"/>
    </source>
</evidence>
<accession>A0A8H6EYE5</accession>
<proteinExistence type="inferred from homology"/>
<keyword evidence="7" id="KW-0547">Nucleotide-binding</keyword>
<dbReference type="InterPro" id="IPR030484">
    <property type="entry name" value="Rio2"/>
</dbReference>
<keyword evidence="4" id="KW-0723">Serine/threonine-protein kinase</keyword>
<dbReference type="GO" id="GO:0030688">
    <property type="term" value="C:preribosome, small subunit precursor"/>
    <property type="evidence" value="ECO:0007669"/>
    <property type="project" value="TreeGrafter"/>
</dbReference>
<dbReference type="InterPro" id="IPR015285">
    <property type="entry name" value="RIO2_wHTH_N"/>
</dbReference>
<keyword evidence="6" id="KW-0479">Metal-binding</keyword>
<dbReference type="Proteomes" id="UP000568158">
    <property type="component" value="Unassembled WGS sequence"/>
</dbReference>
<dbReference type="Gene3D" id="3.30.200.20">
    <property type="entry name" value="Phosphorylase Kinase, domain 1"/>
    <property type="match status" value="1"/>
</dbReference>
<comment type="catalytic activity">
    <reaction evidence="12">
        <text>L-seryl-[protein] + ATP = O-phospho-L-seryl-[protein] + ADP + H(+)</text>
        <dbReference type="Rhea" id="RHEA:17989"/>
        <dbReference type="Rhea" id="RHEA-COMP:9863"/>
        <dbReference type="Rhea" id="RHEA-COMP:11604"/>
        <dbReference type="ChEBI" id="CHEBI:15378"/>
        <dbReference type="ChEBI" id="CHEBI:29999"/>
        <dbReference type="ChEBI" id="CHEBI:30616"/>
        <dbReference type="ChEBI" id="CHEBI:83421"/>
        <dbReference type="ChEBI" id="CHEBI:456216"/>
        <dbReference type="EC" id="2.7.11.1"/>
    </reaction>
</comment>
<dbReference type="GO" id="GO:0030490">
    <property type="term" value="P:maturation of SSU-rRNA"/>
    <property type="evidence" value="ECO:0007669"/>
    <property type="project" value="TreeGrafter"/>
</dbReference>
<evidence type="ECO:0000256" key="4">
    <source>
        <dbReference type="ARBA" id="ARBA00022527"/>
    </source>
</evidence>
<dbReference type="CDD" id="cd05144">
    <property type="entry name" value="RIO2_C"/>
    <property type="match status" value="1"/>
</dbReference>
<dbReference type="InterPro" id="IPR036390">
    <property type="entry name" value="WH_DNA-bd_sf"/>
</dbReference>
<comment type="catalytic activity">
    <reaction evidence="11">
        <text>L-threonyl-[protein] + ATP = O-phospho-L-threonyl-[protein] + ADP + H(+)</text>
        <dbReference type="Rhea" id="RHEA:46608"/>
        <dbReference type="Rhea" id="RHEA-COMP:11060"/>
        <dbReference type="Rhea" id="RHEA-COMP:11605"/>
        <dbReference type="ChEBI" id="CHEBI:15378"/>
        <dbReference type="ChEBI" id="CHEBI:30013"/>
        <dbReference type="ChEBI" id="CHEBI:30616"/>
        <dbReference type="ChEBI" id="CHEBI:61977"/>
        <dbReference type="ChEBI" id="CHEBI:456216"/>
        <dbReference type="EC" id="2.7.11.1"/>
    </reaction>
</comment>
<evidence type="ECO:0000313" key="17">
    <source>
        <dbReference type="EMBL" id="KAF6015023.1"/>
    </source>
</evidence>
<protein>
    <recommendedName>
        <fullName evidence="13">Serine/threonine-protein kinase RIO2</fullName>
        <ecNumber evidence="3">2.7.11.1</ecNumber>
    </recommendedName>
    <alternativeName>
        <fullName evidence="14">Serine/threonine-protein kinase rio2</fullName>
    </alternativeName>
</protein>
<evidence type="ECO:0000256" key="12">
    <source>
        <dbReference type="ARBA" id="ARBA00048679"/>
    </source>
</evidence>
<dbReference type="InterPro" id="IPR011009">
    <property type="entry name" value="Kinase-like_dom_sf"/>
</dbReference>
<dbReference type="GO" id="GO:0046872">
    <property type="term" value="F:metal ion binding"/>
    <property type="evidence" value="ECO:0007669"/>
    <property type="project" value="UniProtKB-KW"/>
</dbReference>
<dbReference type="PANTHER" id="PTHR45852:SF1">
    <property type="entry name" value="SERINE_THREONINE-PROTEIN KINASE RIO2"/>
    <property type="match status" value="1"/>
</dbReference>
<dbReference type="Gene3D" id="1.10.510.10">
    <property type="entry name" value="Transferase(Phosphotransferase) domain 1"/>
    <property type="match status" value="1"/>
</dbReference>
<dbReference type="GO" id="GO:0005634">
    <property type="term" value="C:nucleus"/>
    <property type="evidence" value="ECO:0007669"/>
    <property type="project" value="TreeGrafter"/>
</dbReference>
<evidence type="ECO:0000256" key="13">
    <source>
        <dbReference type="ARBA" id="ARBA00068353"/>
    </source>
</evidence>
<dbReference type="InterPro" id="IPR018935">
    <property type="entry name" value="RIO_kinase_CS"/>
</dbReference>
<keyword evidence="10" id="KW-0460">Magnesium</keyword>
<evidence type="ECO:0000313" key="18">
    <source>
        <dbReference type="Proteomes" id="UP000568158"/>
    </source>
</evidence>
<keyword evidence="8 17" id="KW-0418">Kinase</keyword>
<comment type="caution">
    <text evidence="17">The sequence shown here is derived from an EMBL/GenBank/DDBJ whole genome shotgun (WGS) entry which is preliminary data.</text>
</comment>
<dbReference type="SUPFAM" id="SSF56112">
    <property type="entry name" value="Protein kinase-like (PK-like)"/>
    <property type="match status" value="1"/>
</dbReference>
<dbReference type="GO" id="GO:0005524">
    <property type="term" value="F:ATP binding"/>
    <property type="evidence" value="ECO:0007669"/>
    <property type="project" value="UniProtKB-KW"/>
</dbReference>
<reference evidence="17 18" key="1">
    <citation type="journal article" date="2020" name="Appl. Microbiol. Biotechnol.">
        <title>Targeted gene deletion in Brettanomyces bruxellensis with an expression-free CRISPR-Cas9 system.</title>
        <authorList>
            <person name="Varela C."/>
            <person name="Bartel C."/>
            <person name="Onetto C."/>
            <person name="Borneman A."/>
        </authorList>
    </citation>
    <scope>NUCLEOTIDE SEQUENCE [LARGE SCALE GENOMIC DNA]</scope>
    <source>
        <strain evidence="17 18">AWRI1613</strain>
    </source>
</reference>
<organism evidence="17 18">
    <name type="scientific">Dekkera bruxellensis</name>
    <name type="common">Brettanomyces custersii</name>
    <dbReference type="NCBI Taxonomy" id="5007"/>
    <lineage>
        <taxon>Eukaryota</taxon>
        <taxon>Fungi</taxon>
        <taxon>Dikarya</taxon>
        <taxon>Ascomycota</taxon>
        <taxon>Saccharomycotina</taxon>
        <taxon>Pichiomycetes</taxon>
        <taxon>Pichiales</taxon>
        <taxon>Pichiaceae</taxon>
        <taxon>Brettanomyces</taxon>
    </lineage>
</organism>
<dbReference type="EMBL" id="JABCYN010000011">
    <property type="protein sequence ID" value="KAF6015023.1"/>
    <property type="molecule type" value="Genomic_DNA"/>
</dbReference>
<evidence type="ECO:0000256" key="6">
    <source>
        <dbReference type="ARBA" id="ARBA00022723"/>
    </source>
</evidence>
<gene>
    <name evidence="17" type="primary">RIO2</name>
    <name evidence="17" type="ORF">HII12_001076</name>
</gene>
<feature type="region of interest" description="Disordered" evidence="15">
    <location>
        <begin position="342"/>
        <end position="428"/>
    </location>
</feature>
<dbReference type="Pfam" id="PF09202">
    <property type="entry name" value="Rio2_N"/>
    <property type="match status" value="1"/>
</dbReference>
<dbReference type="PANTHER" id="PTHR45852">
    <property type="entry name" value="SER/THR-PROTEIN KINASE RIO2"/>
    <property type="match status" value="1"/>
</dbReference>
<evidence type="ECO:0000256" key="3">
    <source>
        <dbReference type="ARBA" id="ARBA00012513"/>
    </source>
</evidence>
<dbReference type="SMART" id="SM00090">
    <property type="entry name" value="RIO"/>
    <property type="match status" value="1"/>
</dbReference>
<evidence type="ECO:0000256" key="5">
    <source>
        <dbReference type="ARBA" id="ARBA00022679"/>
    </source>
</evidence>
<evidence type="ECO:0000256" key="9">
    <source>
        <dbReference type="ARBA" id="ARBA00022840"/>
    </source>
</evidence>
<evidence type="ECO:0000256" key="7">
    <source>
        <dbReference type="ARBA" id="ARBA00022741"/>
    </source>
</evidence>